<evidence type="ECO:0000313" key="2">
    <source>
        <dbReference type="EMBL" id="KTQ89473.1"/>
    </source>
</evidence>
<dbReference type="AlphaFoldDB" id="A0A175R549"/>
<reference evidence="2 3" key="1">
    <citation type="journal article" date="2016" name="Front. Microbiol.">
        <title>Genomic Resource of Rice Seed Associated Bacteria.</title>
        <authorList>
            <person name="Midha S."/>
            <person name="Bansal K."/>
            <person name="Sharma S."/>
            <person name="Kumar N."/>
            <person name="Patil P.P."/>
            <person name="Chaudhry V."/>
            <person name="Patil P.B."/>
        </authorList>
    </citation>
    <scope>NUCLEOTIDE SEQUENCE [LARGE SCALE GENOMIC DNA]</scope>
    <source>
        <strain evidence="2 3">NS226</strain>
    </source>
</reference>
<dbReference type="InterPro" id="IPR027417">
    <property type="entry name" value="P-loop_NTPase"/>
</dbReference>
<feature type="domain" description="CobQ/CobB/MinD/ParA nucleotide binding" evidence="1">
    <location>
        <begin position="6"/>
        <end position="175"/>
    </location>
</feature>
<dbReference type="RefSeq" id="WP_058635934.1">
    <property type="nucleotide sequence ID" value="NZ_LDPZ01000039.1"/>
</dbReference>
<dbReference type="OrthoDB" id="9804460at2"/>
<dbReference type="SUPFAM" id="SSF52540">
    <property type="entry name" value="P-loop containing nucleoside triphosphate hydrolases"/>
    <property type="match status" value="1"/>
</dbReference>
<accession>A0A175R549</accession>
<sequence>MAITVVGGIKGGSGKSTVATNLAVMLAASGRDVLLVDADDQETSTDFTNLRNSSREASGGAGYTCVPLTGRAVLTEVKRMAEKYDEIIIDTGGRDTVSQRAALAVSDRYVVPVAPRSFEGWTLEKVANMIEEARAVNPALAAYAFINKADPAGSKNAEIAEVLNAIPALEFLPTTIGNRIAFDHAAGNGLAITELRPQDPKAVEEMAALFGRLYGVQKVAPLRKRA</sequence>
<proteinExistence type="predicted"/>
<dbReference type="InterPro" id="IPR050678">
    <property type="entry name" value="DNA_Partitioning_ATPase"/>
</dbReference>
<dbReference type="PANTHER" id="PTHR13696">
    <property type="entry name" value="P-LOOP CONTAINING NUCLEOSIDE TRIPHOSPHATE HYDROLASE"/>
    <property type="match status" value="1"/>
</dbReference>
<organism evidence="2 3">
    <name type="scientific">Aureimonas ureilytica</name>
    <dbReference type="NCBI Taxonomy" id="401562"/>
    <lineage>
        <taxon>Bacteria</taxon>
        <taxon>Pseudomonadati</taxon>
        <taxon>Pseudomonadota</taxon>
        <taxon>Alphaproteobacteria</taxon>
        <taxon>Hyphomicrobiales</taxon>
        <taxon>Aurantimonadaceae</taxon>
        <taxon>Aureimonas</taxon>
    </lineage>
</organism>
<comment type="caution">
    <text evidence="2">The sequence shown here is derived from an EMBL/GenBank/DDBJ whole genome shotgun (WGS) entry which is preliminary data.</text>
</comment>
<dbReference type="InterPro" id="IPR002586">
    <property type="entry name" value="CobQ/CobB/MinD/ParA_Nub-bd_dom"/>
</dbReference>
<dbReference type="PATRIC" id="fig|401562.3.peg.3089"/>
<dbReference type="Proteomes" id="UP000078272">
    <property type="component" value="Unassembled WGS sequence"/>
</dbReference>
<name>A0A175R549_9HYPH</name>
<dbReference type="PIRSF" id="PIRSF009320">
    <property type="entry name" value="Nuc_binding_HP_1000"/>
    <property type="match status" value="1"/>
</dbReference>
<dbReference type="CDD" id="cd02042">
    <property type="entry name" value="ParAB_family"/>
    <property type="match status" value="1"/>
</dbReference>
<gene>
    <name evidence="2" type="ORF">NS226_16790</name>
</gene>
<protein>
    <submittedName>
        <fullName evidence="2">Chromosome partitioning protein ParA</fullName>
    </submittedName>
</protein>
<dbReference type="PANTHER" id="PTHR13696:SF96">
    <property type="entry name" value="COBQ_COBB_MIND_PARA NUCLEOTIDE BINDING DOMAIN-CONTAINING PROTEIN"/>
    <property type="match status" value="1"/>
</dbReference>
<evidence type="ECO:0000313" key="3">
    <source>
        <dbReference type="Proteomes" id="UP000078272"/>
    </source>
</evidence>
<dbReference type="Gene3D" id="3.40.50.300">
    <property type="entry name" value="P-loop containing nucleotide triphosphate hydrolases"/>
    <property type="match status" value="1"/>
</dbReference>
<dbReference type="Pfam" id="PF01656">
    <property type="entry name" value="CbiA"/>
    <property type="match status" value="1"/>
</dbReference>
<evidence type="ECO:0000259" key="1">
    <source>
        <dbReference type="Pfam" id="PF01656"/>
    </source>
</evidence>
<dbReference type="EMBL" id="LDPZ01000039">
    <property type="protein sequence ID" value="KTQ89473.1"/>
    <property type="molecule type" value="Genomic_DNA"/>
</dbReference>